<protein>
    <recommendedName>
        <fullName evidence="3">Lipoprotein</fullName>
    </recommendedName>
</protein>
<organism evidence="1 2">
    <name type="scientific">Archangium gephyra</name>
    <dbReference type="NCBI Taxonomy" id="48"/>
    <lineage>
        <taxon>Bacteria</taxon>
        <taxon>Pseudomonadati</taxon>
        <taxon>Myxococcota</taxon>
        <taxon>Myxococcia</taxon>
        <taxon>Myxococcales</taxon>
        <taxon>Cystobacterineae</taxon>
        <taxon>Archangiaceae</taxon>
        <taxon>Archangium</taxon>
    </lineage>
</organism>
<reference evidence="1 2" key="1">
    <citation type="submission" date="2017-08" db="EMBL/GenBank/DDBJ databases">
        <title>Infants hospitalized years apart are colonized by the same room-sourced microbial strains.</title>
        <authorList>
            <person name="Brooks B."/>
            <person name="Olm M.R."/>
            <person name="Firek B.A."/>
            <person name="Baker R."/>
            <person name="Thomas B.C."/>
            <person name="Morowitz M.J."/>
            <person name="Banfield J.F."/>
        </authorList>
    </citation>
    <scope>NUCLEOTIDE SEQUENCE [LARGE SCALE GENOMIC DNA]</scope>
    <source>
        <strain evidence="1">S2_003_000_R2_14</strain>
    </source>
</reference>
<evidence type="ECO:0000313" key="1">
    <source>
        <dbReference type="EMBL" id="PZR04217.1"/>
    </source>
</evidence>
<sequence>MKRALALIATVLSACGPVQQVPNCNRVSIVSGDAPAGVSLVNQPVTIELLGLLDVICAVNGPVATEVVVSIHDARNLPVAESHTPPRSTGNGFATDVTFTPSTPGTYFLEARFEPAVSATQRRHVVVVDRAAETPEMISTVDAGCDALHPVGEVLVCARASALSFWRGGEVFESRLGSVDSDDGVAWLEHSGRVERLEFVDGGIQARALRLPSVPDPTRGVERDRTVFMAENSLALVSFVDGGLEMQAQQLPVAAAFSGAAMAGAYLGWSTGTQLCVTRVGVVDAACRPLTATAAMGERDVLWVKSESALSGLAQWRVFADGSPPALRAVPSAPSLFDVSQQRPVLSWNGRFLTVRRDDLILEAWPRVEQLATVTVTPSHVVFLRRNGEVRVYRR</sequence>
<name>A0A2W5SRF2_9BACT</name>
<dbReference type="Proteomes" id="UP000249061">
    <property type="component" value="Unassembled WGS sequence"/>
</dbReference>
<comment type="caution">
    <text evidence="1">The sequence shown here is derived from an EMBL/GenBank/DDBJ whole genome shotgun (WGS) entry which is preliminary data.</text>
</comment>
<gene>
    <name evidence="1" type="ORF">DI536_34675</name>
</gene>
<dbReference type="PROSITE" id="PS51257">
    <property type="entry name" value="PROKAR_LIPOPROTEIN"/>
    <property type="match status" value="1"/>
</dbReference>
<proteinExistence type="predicted"/>
<dbReference type="AlphaFoldDB" id="A0A2W5SRF2"/>
<dbReference type="EMBL" id="QFQP01000062">
    <property type="protein sequence ID" value="PZR04217.1"/>
    <property type="molecule type" value="Genomic_DNA"/>
</dbReference>
<evidence type="ECO:0008006" key="3">
    <source>
        <dbReference type="Google" id="ProtNLM"/>
    </source>
</evidence>
<accession>A0A2W5SRF2</accession>
<evidence type="ECO:0000313" key="2">
    <source>
        <dbReference type="Proteomes" id="UP000249061"/>
    </source>
</evidence>